<dbReference type="Proteomes" id="UP000541444">
    <property type="component" value="Unassembled WGS sequence"/>
</dbReference>
<reference evidence="9 10" key="1">
    <citation type="journal article" date="2020" name="IScience">
        <title>Genome Sequencing of the Endangered Kingdonia uniflora (Circaeasteraceae, Ranunculales) Reveals Potential Mechanisms of Evolutionary Specialization.</title>
        <authorList>
            <person name="Sun Y."/>
            <person name="Deng T."/>
            <person name="Zhang A."/>
            <person name="Moore M.J."/>
            <person name="Landis J.B."/>
            <person name="Lin N."/>
            <person name="Zhang H."/>
            <person name="Zhang X."/>
            <person name="Huang J."/>
            <person name="Zhang X."/>
            <person name="Sun H."/>
            <person name="Wang H."/>
        </authorList>
    </citation>
    <scope>NUCLEOTIDE SEQUENCE [LARGE SCALE GENOMIC DNA]</scope>
    <source>
        <strain evidence="9">TB1705</strain>
        <tissue evidence="9">Leaf</tissue>
    </source>
</reference>
<organism evidence="9 10">
    <name type="scientific">Kingdonia uniflora</name>
    <dbReference type="NCBI Taxonomy" id="39325"/>
    <lineage>
        <taxon>Eukaryota</taxon>
        <taxon>Viridiplantae</taxon>
        <taxon>Streptophyta</taxon>
        <taxon>Embryophyta</taxon>
        <taxon>Tracheophyta</taxon>
        <taxon>Spermatophyta</taxon>
        <taxon>Magnoliopsida</taxon>
        <taxon>Ranunculales</taxon>
        <taxon>Circaeasteraceae</taxon>
        <taxon>Kingdonia</taxon>
    </lineage>
</organism>
<gene>
    <name evidence="9" type="ORF">GIB67_001230</name>
</gene>
<keyword evidence="6" id="KW-0067">ATP-binding</keyword>
<comment type="caution">
    <text evidence="9">The sequence shown here is derived from an EMBL/GenBank/DDBJ whole genome shotgun (WGS) entry which is preliminary data.</text>
</comment>
<proteinExistence type="predicted"/>
<comment type="catalytic activity">
    <reaction evidence="8">
        <text>L-seryl-[protein] + ATP = O-phospho-L-seryl-[protein] + ADP + H(+)</text>
        <dbReference type="Rhea" id="RHEA:17989"/>
        <dbReference type="Rhea" id="RHEA-COMP:9863"/>
        <dbReference type="Rhea" id="RHEA-COMP:11604"/>
        <dbReference type="ChEBI" id="CHEBI:15378"/>
        <dbReference type="ChEBI" id="CHEBI:29999"/>
        <dbReference type="ChEBI" id="CHEBI:30616"/>
        <dbReference type="ChEBI" id="CHEBI:83421"/>
        <dbReference type="ChEBI" id="CHEBI:456216"/>
        <dbReference type="EC" id="2.7.11.1"/>
    </reaction>
</comment>
<keyword evidence="2" id="KW-0723">Serine/threonine-protein kinase</keyword>
<comment type="catalytic activity">
    <reaction evidence="7">
        <text>L-threonyl-[protein] + ATP = O-phospho-L-threonyl-[protein] + ADP + H(+)</text>
        <dbReference type="Rhea" id="RHEA:46608"/>
        <dbReference type="Rhea" id="RHEA-COMP:11060"/>
        <dbReference type="Rhea" id="RHEA-COMP:11605"/>
        <dbReference type="ChEBI" id="CHEBI:15378"/>
        <dbReference type="ChEBI" id="CHEBI:30013"/>
        <dbReference type="ChEBI" id="CHEBI:30616"/>
        <dbReference type="ChEBI" id="CHEBI:61977"/>
        <dbReference type="ChEBI" id="CHEBI:456216"/>
        <dbReference type="EC" id="2.7.11.1"/>
    </reaction>
</comment>
<protein>
    <recommendedName>
        <fullName evidence="1">non-specific serine/threonine protein kinase</fullName>
        <ecNumber evidence="1">2.7.11.1</ecNumber>
    </recommendedName>
</protein>
<dbReference type="EMBL" id="JACGCM010002300">
    <property type="protein sequence ID" value="KAF6141678.1"/>
    <property type="molecule type" value="Genomic_DNA"/>
</dbReference>
<evidence type="ECO:0000256" key="8">
    <source>
        <dbReference type="ARBA" id="ARBA00048679"/>
    </source>
</evidence>
<keyword evidence="3" id="KW-0808">Transferase</keyword>
<dbReference type="EC" id="2.7.11.1" evidence="1"/>
<dbReference type="GO" id="GO:0005524">
    <property type="term" value="F:ATP binding"/>
    <property type="evidence" value="ECO:0007669"/>
    <property type="project" value="UniProtKB-KW"/>
</dbReference>
<evidence type="ECO:0000256" key="4">
    <source>
        <dbReference type="ARBA" id="ARBA00022741"/>
    </source>
</evidence>
<evidence type="ECO:0000256" key="3">
    <source>
        <dbReference type="ARBA" id="ARBA00022679"/>
    </source>
</evidence>
<keyword evidence="5" id="KW-0418">Kinase</keyword>
<evidence type="ECO:0000313" key="10">
    <source>
        <dbReference type="Proteomes" id="UP000541444"/>
    </source>
</evidence>
<dbReference type="GO" id="GO:0005737">
    <property type="term" value="C:cytoplasm"/>
    <property type="evidence" value="ECO:0007669"/>
    <property type="project" value="TreeGrafter"/>
</dbReference>
<dbReference type="GO" id="GO:0004674">
    <property type="term" value="F:protein serine/threonine kinase activity"/>
    <property type="evidence" value="ECO:0007669"/>
    <property type="project" value="UniProtKB-KW"/>
</dbReference>
<dbReference type="InterPro" id="IPR011009">
    <property type="entry name" value="Kinase-like_dom_sf"/>
</dbReference>
<dbReference type="AlphaFoldDB" id="A0A7J7LGJ1"/>
<dbReference type="InterPro" id="IPR052239">
    <property type="entry name" value="Ser/Thr-specific_kinases"/>
</dbReference>
<keyword evidence="10" id="KW-1185">Reference proteome</keyword>
<accession>A0A7J7LGJ1</accession>
<name>A0A7J7LGJ1_9MAGN</name>
<feature type="non-terminal residue" evidence="9">
    <location>
        <position position="1"/>
    </location>
</feature>
<evidence type="ECO:0000313" key="9">
    <source>
        <dbReference type="EMBL" id="KAF6141678.1"/>
    </source>
</evidence>
<keyword evidence="4" id="KW-0547">Nucleotide-binding</keyword>
<evidence type="ECO:0000256" key="2">
    <source>
        <dbReference type="ARBA" id="ARBA00022527"/>
    </source>
</evidence>
<dbReference type="SUPFAM" id="SSF56112">
    <property type="entry name" value="Protein kinase-like (PK-like)"/>
    <property type="match status" value="1"/>
</dbReference>
<dbReference type="PANTHER" id="PTHR45998">
    <property type="entry name" value="SERINE/THREONINE-PROTEIN KINASE 16"/>
    <property type="match status" value="1"/>
</dbReference>
<dbReference type="OrthoDB" id="248923at2759"/>
<sequence length="225" mass="26251">EKWRLPKMVWVELVGTVWMTERFAEIPEDRTENGDSKASYELRCRGFLGQAYAQLVSRALEFERDYQSNIKLKEYKRSYKKKDDGDSIVIHGHQDAQDQNMKHLRDDRFCSITIEEMSSRIDESNGQMGGSFSGLNVFYDTVNGGDVWINENRFRIVRQLGEDDGTYGMKKVLIQTNEQLELVREEIRVSTLFSHPNLLPLLDHAIISVKAIGLFERFHFYLLFV</sequence>
<evidence type="ECO:0000256" key="6">
    <source>
        <dbReference type="ARBA" id="ARBA00022840"/>
    </source>
</evidence>
<evidence type="ECO:0000256" key="7">
    <source>
        <dbReference type="ARBA" id="ARBA00047899"/>
    </source>
</evidence>
<evidence type="ECO:0000256" key="1">
    <source>
        <dbReference type="ARBA" id="ARBA00012513"/>
    </source>
</evidence>
<evidence type="ECO:0000256" key="5">
    <source>
        <dbReference type="ARBA" id="ARBA00022777"/>
    </source>
</evidence>
<dbReference type="PANTHER" id="PTHR45998:SF2">
    <property type="entry name" value="SERINE_THREONINE-PROTEIN KINASE 16"/>
    <property type="match status" value="1"/>
</dbReference>